<accession>A0A1H4AEQ1</accession>
<dbReference type="GO" id="GO:0003723">
    <property type="term" value="F:RNA binding"/>
    <property type="evidence" value="ECO:0007669"/>
    <property type="project" value="InterPro"/>
</dbReference>
<gene>
    <name evidence="1" type="ORF">SAMN05421743_10473</name>
</gene>
<evidence type="ECO:0000313" key="1">
    <source>
        <dbReference type="EMBL" id="SEA34387.1"/>
    </source>
</evidence>
<dbReference type="GO" id="GO:0006109">
    <property type="term" value="P:regulation of carbohydrate metabolic process"/>
    <property type="evidence" value="ECO:0007669"/>
    <property type="project" value="InterPro"/>
</dbReference>
<dbReference type="InterPro" id="IPR003751">
    <property type="entry name" value="CsrA"/>
</dbReference>
<dbReference type="STRING" id="571932.SAMN05421743_10473"/>
<dbReference type="Pfam" id="PF02599">
    <property type="entry name" value="CsrA"/>
    <property type="match status" value="1"/>
</dbReference>
<evidence type="ECO:0000313" key="2">
    <source>
        <dbReference type="Proteomes" id="UP000198584"/>
    </source>
</evidence>
<dbReference type="Gene3D" id="2.60.40.4380">
    <property type="entry name" value="Translational regulator CsrA"/>
    <property type="match status" value="1"/>
</dbReference>
<dbReference type="SUPFAM" id="SSF117130">
    <property type="entry name" value="CsrA-like"/>
    <property type="match status" value="1"/>
</dbReference>
<keyword evidence="2" id="KW-1185">Reference proteome</keyword>
<dbReference type="GO" id="GO:0006402">
    <property type="term" value="P:mRNA catabolic process"/>
    <property type="evidence" value="ECO:0007669"/>
    <property type="project" value="InterPro"/>
</dbReference>
<organism evidence="1 2">
    <name type="scientific">Thalassobacillus cyri</name>
    <dbReference type="NCBI Taxonomy" id="571932"/>
    <lineage>
        <taxon>Bacteria</taxon>
        <taxon>Bacillati</taxon>
        <taxon>Bacillota</taxon>
        <taxon>Bacilli</taxon>
        <taxon>Bacillales</taxon>
        <taxon>Bacillaceae</taxon>
        <taxon>Thalassobacillus</taxon>
    </lineage>
</organism>
<sequence length="56" mass="6502">MALTLGRKPGEKLYIVDEDGKEIEIEVVKTDAKLDNYLRLRVNAPKEYKIIRGELR</sequence>
<dbReference type="AlphaFoldDB" id="A0A1H4AEQ1"/>
<dbReference type="InterPro" id="IPR036107">
    <property type="entry name" value="CsrA_sf"/>
</dbReference>
<reference evidence="1 2" key="1">
    <citation type="submission" date="2016-10" db="EMBL/GenBank/DDBJ databases">
        <authorList>
            <person name="de Groot N.N."/>
        </authorList>
    </citation>
    <scope>NUCLEOTIDE SEQUENCE [LARGE SCALE GENOMIC DNA]</scope>
    <source>
        <strain evidence="1 2">CCM7597</strain>
    </source>
</reference>
<proteinExistence type="predicted"/>
<protein>
    <submittedName>
        <fullName evidence="1">Global regulator protein family protein</fullName>
    </submittedName>
</protein>
<dbReference type="OrthoDB" id="2704537at2"/>
<dbReference type="EMBL" id="FNQR01000004">
    <property type="protein sequence ID" value="SEA34387.1"/>
    <property type="molecule type" value="Genomic_DNA"/>
</dbReference>
<dbReference type="RefSeq" id="WP_093043562.1">
    <property type="nucleotide sequence ID" value="NZ_FNQR01000004.1"/>
</dbReference>
<name>A0A1H4AEQ1_9BACI</name>
<dbReference type="Proteomes" id="UP000198584">
    <property type="component" value="Unassembled WGS sequence"/>
</dbReference>